<sequence length="137" mass="14745">MSLHVPPSGMRRLVACCVAAVLAAGSFTAASGARAAPVDGGPRYTLAMTFEAGGERSAHRVQVRAEETFAVISGDWRLEMTVYKGKTPEDIRIEGKVYKGPNVVSAPTLMTQLQEKASIRIDNHRDPFSLSMLVSPQ</sequence>
<keyword evidence="3" id="KW-1185">Reference proteome</keyword>
<feature type="chain" id="PRO_5045286062" description="Lipocalin-like domain-containing protein" evidence="1">
    <location>
        <begin position="36"/>
        <end position="137"/>
    </location>
</feature>
<evidence type="ECO:0000313" key="3">
    <source>
        <dbReference type="Proteomes" id="UP001198602"/>
    </source>
</evidence>
<evidence type="ECO:0008006" key="4">
    <source>
        <dbReference type="Google" id="ProtNLM"/>
    </source>
</evidence>
<evidence type="ECO:0000313" key="2">
    <source>
        <dbReference type="EMBL" id="MCA1856351.1"/>
    </source>
</evidence>
<dbReference type="EMBL" id="JAHYBX010000003">
    <property type="protein sequence ID" value="MCA1856351.1"/>
    <property type="molecule type" value="Genomic_DNA"/>
</dbReference>
<dbReference type="RefSeq" id="WP_225238645.1">
    <property type="nucleotide sequence ID" value="NZ_JAHYBX010000003.1"/>
</dbReference>
<dbReference type="Proteomes" id="UP001198602">
    <property type="component" value="Unassembled WGS sequence"/>
</dbReference>
<feature type="signal peptide" evidence="1">
    <location>
        <begin position="1"/>
        <end position="35"/>
    </location>
</feature>
<evidence type="ECO:0000256" key="1">
    <source>
        <dbReference type="SAM" id="SignalP"/>
    </source>
</evidence>
<accession>A0ABS7Y9I7</accession>
<reference evidence="2 3" key="1">
    <citation type="submission" date="2021-07" db="EMBL/GenBank/DDBJ databases">
        <title>Characterization of Violacein-producing bacteria and related species.</title>
        <authorList>
            <person name="Wilson H.S."/>
            <person name="De Leon M.E."/>
        </authorList>
    </citation>
    <scope>NUCLEOTIDE SEQUENCE [LARGE SCALE GENOMIC DNA]</scope>
    <source>
        <strain evidence="2 3">HSC-2F05</strain>
    </source>
</reference>
<protein>
    <recommendedName>
        <fullName evidence="4">Lipocalin-like domain-containing protein</fullName>
    </recommendedName>
</protein>
<name>A0ABS7Y9I7_9BURK</name>
<comment type="caution">
    <text evidence="2">The sequence shown here is derived from an EMBL/GenBank/DDBJ whole genome shotgun (WGS) entry which is preliminary data.</text>
</comment>
<organism evidence="2 3">
    <name type="scientific">Massilia hydrophila</name>
    <dbReference type="NCBI Taxonomy" id="3044279"/>
    <lineage>
        <taxon>Bacteria</taxon>
        <taxon>Pseudomonadati</taxon>
        <taxon>Pseudomonadota</taxon>
        <taxon>Betaproteobacteria</taxon>
        <taxon>Burkholderiales</taxon>
        <taxon>Oxalobacteraceae</taxon>
        <taxon>Telluria group</taxon>
        <taxon>Massilia</taxon>
    </lineage>
</organism>
<proteinExistence type="predicted"/>
<keyword evidence="1" id="KW-0732">Signal</keyword>
<gene>
    <name evidence="2" type="ORF">LE190_10505</name>
</gene>